<dbReference type="RefSeq" id="WP_209637259.1">
    <property type="nucleotide sequence ID" value="NZ_JAGINW010000001.1"/>
</dbReference>
<protein>
    <recommendedName>
        <fullName evidence="4">Secreted protein</fullName>
    </recommendedName>
</protein>
<gene>
    <name evidence="2" type="ORF">JOF56_002423</name>
</gene>
<evidence type="ECO:0008006" key="4">
    <source>
        <dbReference type="Google" id="ProtNLM"/>
    </source>
</evidence>
<feature type="chain" id="PRO_5047368843" description="Secreted protein" evidence="1">
    <location>
        <begin position="25"/>
        <end position="146"/>
    </location>
</feature>
<evidence type="ECO:0000313" key="3">
    <source>
        <dbReference type="Proteomes" id="UP001519332"/>
    </source>
</evidence>
<sequence length="146" mass="16165">MRKSMFTAACAVLVVGALAPSANASTTAAVRECPRGNWDFCIETTDDNPGGRMWVELTGDKVQICDTDADDKRAVGNVYDGSRSAGNLHKRYTFYAETRGTCVTKLANMGSPYNLPEGREFTFEICLDDDPGRDKFCTYYEKFNDN</sequence>
<dbReference type="Proteomes" id="UP001519332">
    <property type="component" value="Unassembled WGS sequence"/>
</dbReference>
<comment type="caution">
    <text evidence="2">The sequence shown here is derived from an EMBL/GenBank/DDBJ whole genome shotgun (WGS) entry which is preliminary data.</text>
</comment>
<organism evidence="2 3">
    <name type="scientific">Kibdelosporangium banguiense</name>
    <dbReference type="NCBI Taxonomy" id="1365924"/>
    <lineage>
        <taxon>Bacteria</taxon>
        <taxon>Bacillati</taxon>
        <taxon>Actinomycetota</taxon>
        <taxon>Actinomycetes</taxon>
        <taxon>Pseudonocardiales</taxon>
        <taxon>Pseudonocardiaceae</taxon>
        <taxon>Kibdelosporangium</taxon>
    </lineage>
</organism>
<accession>A0ABS4TC75</accession>
<reference evidence="2 3" key="1">
    <citation type="submission" date="2021-03" db="EMBL/GenBank/DDBJ databases">
        <title>Sequencing the genomes of 1000 actinobacteria strains.</title>
        <authorList>
            <person name="Klenk H.-P."/>
        </authorList>
    </citation>
    <scope>NUCLEOTIDE SEQUENCE [LARGE SCALE GENOMIC DNA]</scope>
    <source>
        <strain evidence="2 3">DSM 46670</strain>
    </source>
</reference>
<feature type="signal peptide" evidence="1">
    <location>
        <begin position="1"/>
        <end position="24"/>
    </location>
</feature>
<dbReference type="EMBL" id="JAGINW010000001">
    <property type="protein sequence ID" value="MBP2322038.1"/>
    <property type="molecule type" value="Genomic_DNA"/>
</dbReference>
<evidence type="ECO:0000313" key="2">
    <source>
        <dbReference type="EMBL" id="MBP2322038.1"/>
    </source>
</evidence>
<evidence type="ECO:0000256" key="1">
    <source>
        <dbReference type="SAM" id="SignalP"/>
    </source>
</evidence>
<proteinExistence type="predicted"/>
<keyword evidence="3" id="KW-1185">Reference proteome</keyword>
<name>A0ABS4TC75_9PSEU</name>
<keyword evidence="1" id="KW-0732">Signal</keyword>